<dbReference type="PANTHER" id="PTHR46521:SF4">
    <property type="entry name" value="SUCROSE-PHOSPHATASE 2-RELATED"/>
    <property type="match status" value="1"/>
</dbReference>
<evidence type="ECO:0008006" key="6">
    <source>
        <dbReference type="Google" id="ProtNLM"/>
    </source>
</evidence>
<dbReference type="InterPro" id="IPR014756">
    <property type="entry name" value="Ig_E-set"/>
</dbReference>
<dbReference type="SUPFAM" id="SSF81296">
    <property type="entry name" value="E set domains"/>
    <property type="match status" value="2"/>
</dbReference>
<evidence type="ECO:0000256" key="1">
    <source>
        <dbReference type="ARBA" id="ARBA00022801"/>
    </source>
</evidence>
<dbReference type="Gene3D" id="3.40.50.1000">
    <property type="entry name" value="HAD superfamily/HAD-like"/>
    <property type="match status" value="1"/>
</dbReference>
<dbReference type="Pfam" id="PF05116">
    <property type="entry name" value="S6PP"/>
    <property type="match status" value="1"/>
</dbReference>
<reference evidence="4 5" key="1">
    <citation type="journal article" date="2024" name="Nat. Commun.">
        <title>Phylogenomics reveals the evolutionary origins of lichenization in chlorophyte algae.</title>
        <authorList>
            <person name="Puginier C."/>
            <person name="Libourel C."/>
            <person name="Otte J."/>
            <person name="Skaloud P."/>
            <person name="Haon M."/>
            <person name="Grisel S."/>
            <person name="Petersen M."/>
            <person name="Berrin J.G."/>
            <person name="Delaux P.M."/>
            <person name="Dal Grande F."/>
            <person name="Keller J."/>
        </authorList>
    </citation>
    <scope>NUCLEOTIDE SEQUENCE [LARGE SCALE GENOMIC DNA]</scope>
    <source>
        <strain evidence="4 5">SAG 2036</strain>
    </source>
</reference>
<comment type="caution">
    <text evidence="4">The sequence shown here is derived from an EMBL/GenBank/DDBJ whole genome shotgun (WGS) entry which is preliminary data.</text>
</comment>
<dbReference type="SFLD" id="SFLDS00003">
    <property type="entry name" value="Haloacid_Dehalogenase"/>
    <property type="match status" value="1"/>
</dbReference>
<dbReference type="GO" id="GO:0016787">
    <property type="term" value="F:hydrolase activity"/>
    <property type="evidence" value="ECO:0007669"/>
    <property type="project" value="UniProtKB-KW"/>
</dbReference>
<evidence type="ECO:0000259" key="3">
    <source>
        <dbReference type="Pfam" id="PF16561"/>
    </source>
</evidence>
<dbReference type="InterPro" id="IPR032640">
    <property type="entry name" value="AMPK1_CBM"/>
</dbReference>
<dbReference type="InterPro" id="IPR006380">
    <property type="entry name" value="SPP-like_dom"/>
</dbReference>
<feature type="domain" description="AMP-activated protein kinase glycogen-binding" evidence="3">
    <location>
        <begin position="108"/>
        <end position="188"/>
    </location>
</feature>
<dbReference type="Pfam" id="PF16561">
    <property type="entry name" value="AMPK1_CBM"/>
    <property type="match status" value="2"/>
</dbReference>
<feature type="domain" description="Sucrose phosphatase-like" evidence="2">
    <location>
        <begin position="306"/>
        <end position="572"/>
    </location>
</feature>
<evidence type="ECO:0000313" key="5">
    <source>
        <dbReference type="Proteomes" id="UP001465755"/>
    </source>
</evidence>
<dbReference type="SUPFAM" id="SSF56784">
    <property type="entry name" value="HAD-like"/>
    <property type="match status" value="1"/>
</dbReference>
<keyword evidence="1" id="KW-0378">Hydrolase</keyword>
<name>A0AAW1PLT6_9CHLO</name>
<gene>
    <name evidence="4" type="ORF">WJX73_000994</name>
</gene>
<dbReference type="InterPro" id="IPR036412">
    <property type="entry name" value="HAD-like_sf"/>
</dbReference>
<sequence length="577" mass="62360">MLPAAFWQSTTCPQRLPRANGSTQPAVQGARQSQTVSVTGSFSSWGSPAVLARSAETQDFICSLPLSPGLHQYKYLVDEEWATSPCEPVTMDAKGRRNHHRVVASSAEFSWAAAWGGSEVFVTGDFAGWSELIPLAFDVAAQRYQVSCSLPPGVYAFQYLVDGKWLTSPDAPVAHDEEGHLCNQIDVKVPPAYRIFYATTWHNPTLQYQIQRDGQAGDQGWQQTTMASAGSLPSRASPTGGWRTAVIPVPQGAPASTRLRFHIDGPSQAEVDRPYGGGEYTCCVPGGFKLQRGRMLPFPQAQAAPIMVVSDLDGTMVGEGPEADAATRAFCAYWENTAALAGGVLVYNTGRSLGQFQELLQTKADCLAVPNALITAVGTKIFWLRRHGTGPDVNTLDWVEDLAWQHRLSHNWDLAVVREVGAQVIAECGGDGHAHWLDDGSEHPHRIALSMQASCVLAAKASLQQKCAARNLKVQVIVSGAGDWRYVDCVSGQGGKLQALEHVRTMFSIPRSHCMSAGDSGNDILMLEGGNPGVIVGNAQPELLDWLVTQKQDKRLRLADAHLAYGILEGLALHGLR</sequence>
<dbReference type="SFLD" id="SFLDG01140">
    <property type="entry name" value="C2.B:_Phosphomannomutase_and_P"/>
    <property type="match status" value="1"/>
</dbReference>
<keyword evidence="5" id="KW-1185">Reference proteome</keyword>
<dbReference type="SFLD" id="SFLDG01141">
    <property type="entry name" value="C2.B.1:_Sucrose_Phosphatase_Li"/>
    <property type="match status" value="1"/>
</dbReference>
<organism evidence="4 5">
    <name type="scientific">Symbiochloris irregularis</name>
    <dbReference type="NCBI Taxonomy" id="706552"/>
    <lineage>
        <taxon>Eukaryota</taxon>
        <taxon>Viridiplantae</taxon>
        <taxon>Chlorophyta</taxon>
        <taxon>core chlorophytes</taxon>
        <taxon>Trebouxiophyceae</taxon>
        <taxon>Trebouxiales</taxon>
        <taxon>Trebouxiaceae</taxon>
        <taxon>Symbiochloris</taxon>
    </lineage>
</organism>
<dbReference type="Gene3D" id="3.90.1070.10">
    <property type="match status" value="1"/>
</dbReference>
<dbReference type="InterPro" id="IPR051518">
    <property type="entry name" value="Sucrose_Phosphatase"/>
</dbReference>
<evidence type="ECO:0000259" key="2">
    <source>
        <dbReference type="Pfam" id="PF05116"/>
    </source>
</evidence>
<proteinExistence type="predicted"/>
<dbReference type="CDD" id="cd02859">
    <property type="entry name" value="E_set_AMPKbeta_like_N"/>
    <property type="match status" value="2"/>
</dbReference>
<dbReference type="Proteomes" id="UP001465755">
    <property type="component" value="Unassembled WGS sequence"/>
</dbReference>
<evidence type="ECO:0000313" key="4">
    <source>
        <dbReference type="EMBL" id="KAK9810564.1"/>
    </source>
</evidence>
<accession>A0AAW1PLT6</accession>
<dbReference type="InterPro" id="IPR023214">
    <property type="entry name" value="HAD_sf"/>
</dbReference>
<protein>
    <recommendedName>
        <fullName evidence="6">Sucrose phosphatase-like domain-containing protein</fullName>
    </recommendedName>
</protein>
<dbReference type="PANTHER" id="PTHR46521">
    <property type="entry name" value="SUCROSE-PHOSPHATASE 2-RELATED"/>
    <property type="match status" value="1"/>
</dbReference>
<dbReference type="Gene3D" id="2.60.40.10">
    <property type="entry name" value="Immunoglobulins"/>
    <property type="match status" value="2"/>
</dbReference>
<dbReference type="EMBL" id="JALJOQ010000015">
    <property type="protein sequence ID" value="KAK9810564.1"/>
    <property type="molecule type" value="Genomic_DNA"/>
</dbReference>
<dbReference type="AlphaFoldDB" id="A0AAW1PLT6"/>
<dbReference type="InterPro" id="IPR013783">
    <property type="entry name" value="Ig-like_fold"/>
</dbReference>
<feature type="domain" description="AMP-activated protein kinase glycogen-binding" evidence="3">
    <location>
        <begin position="32"/>
        <end position="99"/>
    </location>
</feature>